<dbReference type="AlphaFoldDB" id="A0A1T2KQ02"/>
<keyword evidence="10" id="KW-1185">Reference proteome</keyword>
<evidence type="ECO:0000256" key="6">
    <source>
        <dbReference type="ARBA" id="ARBA00023263"/>
    </source>
</evidence>
<evidence type="ECO:0000256" key="7">
    <source>
        <dbReference type="SAM" id="MobiDB-lite"/>
    </source>
</evidence>
<dbReference type="GO" id="GO:0046872">
    <property type="term" value="F:metal ion binding"/>
    <property type="evidence" value="ECO:0007669"/>
    <property type="project" value="UniProtKB-KW"/>
</dbReference>
<evidence type="ECO:0000256" key="2">
    <source>
        <dbReference type="ARBA" id="ARBA00008387"/>
    </source>
</evidence>
<organism evidence="9 10">
    <name type="scientific">Solemya velesiana gill symbiont</name>
    <dbReference type="NCBI Taxonomy" id="1918948"/>
    <lineage>
        <taxon>Bacteria</taxon>
        <taxon>Pseudomonadati</taxon>
        <taxon>Pseudomonadota</taxon>
        <taxon>Gammaproteobacteria</taxon>
        <taxon>sulfur-oxidizing symbionts</taxon>
    </lineage>
</organism>
<keyword evidence="5" id="KW-0106">Calcium</keyword>
<evidence type="ECO:0000256" key="4">
    <source>
        <dbReference type="ARBA" id="ARBA00022723"/>
    </source>
</evidence>
<dbReference type="InterPro" id="IPR008707">
    <property type="entry name" value="B-propeller_PilY1"/>
</dbReference>
<accession>A0A1T2KQ02</accession>
<dbReference type="InterPro" id="IPR011047">
    <property type="entry name" value="Quinoprotein_ADH-like_sf"/>
</dbReference>
<feature type="domain" description="PilY1 beta-propeller" evidence="8">
    <location>
        <begin position="680"/>
        <end position="1041"/>
    </location>
</feature>
<evidence type="ECO:0000313" key="9">
    <source>
        <dbReference type="EMBL" id="OOZ34953.1"/>
    </source>
</evidence>
<name>A0A1T2KQ02_9GAMM</name>
<keyword evidence="6" id="KW-0281">Fimbrium</keyword>
<dbReference type="Proteomes" id="UP000190896">
    <property type="component" value="Unassembled WGS sequence"/>
</dbReference>
<keyword evidence="3" id="KW-1029">Fimbrium biogenesis</keyword>
<keyword evidence="4" id="KW-0479">Metal-binding</keyword>
<dbReference type="SUPFAM" id="SSF50998">
    <property type="entry name" value="Quinoprotein alcohol dehydrogenase-like"/>
    <property type="match status" value="1"/>
</dbReference>
<protein>
    <recommendedName>
        <fullName evidence="8">PilY1 beta-propeller domain-containing protein</fullName>
    </recommendedName>
</protein>
<evidence type="ECO:0000259" key="8">
    <source>
        <dbReference type="Pfam" id="PF05567"/>
    </source>
</evidence>
<comment type="similarity">
    <text evidence="2">Belongs to the PilY1 family.</text>
</comment>
<evidence type="ECO:0000313" key="10">
    <source>
        <dbReference type="Proteomes" id="UP000190896"/>
    </source>
</evidence>
<comment type="caution">
    <text evidence="9">The sequence shown here is derived from an EMBL/GenBank/DDBJ whole genome shotgun (WGS) entry which is preliminary data.</text>
</comment>
<comment type="subcellular location">
    <subcellularLocation>
        <location evidence="1">Fimbrium</location>
    </subcellularLocation>
</comment>
<gene>
    <name evidence="9" type="ORF">BOW51_11750</name>
</gene>
<evidence type="ECO:0000256" key="3">
    <source>
        <dbReference type="ARBA" id="ARBA00022558"/>
    </source>
</evidence>
<reference evidence="9 10" key="1">
    <citation type="submission" date="2016-11" db="EMBL/GenBank/DDBJ databases">
        <title>Mixed transmission modes and dynamic genome evolution in an obligate animal-bacterial symbiosis.</title>
        <authorList>
            <person name="Russell S.L."/>
            <person name="Corbett-Detig R.B."/>
            <person name="Cavanaugh C.M."/>
        </authorList>
    </citation>
    <scope>NUCLEOTIDE SEQUENCE [LARGE SCALE GENOMIC DNA]</scope>
    <source>
        <strain evidence="9">Se-Cadez</strain>
    </source>
</reference>
<proteinExistence type="inferred from homology"/>
<dbReference type="Pfam" id="PF05567">
    <property type="entry name" value="T4P_PilY1"/>
    <property type="match status" value="1"/>
</dbReference>
<sequence length="1228" mass="135120">MAIASCVVIWIPTTQNVRAAVDISDLPLFLGGVIEPNIMFTLDDSGSMQWEAMPSSALLNGGGYAFYYLFPFNQAQYGGTWYGYSSGSVDLPGYEDDNEYSYRMRSSHNNVIYYDPDISYHPWSYPDGTLYPDASPACAYHNPYDTSLGCRNLTVINDGGSGTSTGSYGWWYQRKSDGSYDWSQSNYVNPQTSDAGFWPGTYFNWTPGGSGCAVSDISDRDCYTKVEIKSTVSSYSSPDGITRTYDEEIQNFANWYSYYRSRILLARAGVGRAFANQGTAMRVGFAAINEGSNTIDGESHDNTLIRGVREFEDDGVNNYRSNIFDLLYGHVINSNYTPLRQALNQVGEYYERDDNGGPWREKPASTAAATTELTCRQAYNVLMTDGYWNGPAPLLPSGVDNNVDDNDGPSLTGPDNDPFKYEPENPYKDDWDNTLADYAMYYWYRDLRTDLDNEVPTNVFDDAYWQHMVSFTVGLGVEGTVSQADLDALTPTSSPVWPQPSTWGSVNNVDDLFHAAVNSRGAFFSASNPLEFASALQDTLSDIVGRTSSAAAIATNSTRLDSDTFVYQARFDSTDWLGQLRAFKVSQVSGEVLESDPDNWEASEMLDNRSSALPRNIFTYDSAAGDGVVFNWSNLPAAHKNYLVNSGTDAEGEDRLDYLQGERDEEQKNGGVLRDRTSILGDIINSDPFFVGKQDYGYNALPGTEGSSYSAYRLSSRPGVVYVGANDGMLHAFLAEETSDSDTTLGDELFAFIPEAVFPNLALLTSPTYSHRYFVDGPPRAGDAYINSAWTTVLVGTTGAGGKSVFALDVSDPENFSVGDVMWEFTDTTDSDLGYTIGQASVVRMANGDWAAVFGNGFDSSTGKAVLYVVDITDGSLIARFDTGVGSASDPNGMATPVTVDINNDRIIDYIYAGDMQGNLWGFDVTDTNANKWASRYKSGNSPAPVFKAFYDKDKDGVFDAGDDNVQPITSKPDAMKHPNGGVIVVFGTGKYFETYDSISDDKMSFYGIWDDTDDNQFDPAEDRDELVEQTIDYEVNQTYTNPDNPSDTYTLDLRVTSEHDVDTTVKKGWFMDLRQPDPDFNTSGTHSSVTWQGERVVSAPLLREGRVIFATLIPSLDPCEFGGTGWLMELNAVDGKRLPVTPFDLNNDGVFDSRDYVSVDHDGDANTPAILIPASGKKSKEGIIKTPGIVKTEAKEFKYVSGSSGDIEMTVESRSARTGRQSWRQLQ</sequence>
<dbReference type="GO" id="GO:0009289">
    <property type="term" value="C:pilus"/>
    <property type="evidence" value="ECO:0007669"/>
    <property type="project" value="UniProtKB-SubCell"/>
</dbReference>
<dbReference type="EMBL" id="MPRJ01000100">
    <property type="protein sequence ID" value="OOZ34953.1"/>
    <property type="molecule type" value="Genomic_DNA"/>
</dbReference>
<evidence type="ECO:0000256" key="5">
    <source>
        <dbReference type="ARBA" id="ARBA00022837"/>
    </source>
</evidence>
<evidence type="ECO:0000256" key="1">
    <source>
        <dbReference type="ARBA" id="ARBA00004561"/>
    </source>
</evidence>
<feature type="region of interest" description="Disordered" evidence="7">
    <location>
        <begin position="395"/>
        <end position="425"/>
    </location>
</feature>